<dbReference type="Pfam" id="PF01381">
    <property type="entry name" value="HTH_3"/>
    <property type="match status" value="1"/>
</dbReference>
<dbReference type="Proteomes" id="UP000092607">
    <property type="component" value="Unassembled WGS sequence"/>
</dbReference>
<dbReference type="RefSeq" id="WP_065255290.1">
    <property type="nucleotide sequence ID" value="NZ_JARDJM010000018.1"/>
</dbReference>
<organism evidence="3 4">
    <name type="scientific">Moraxella lacunata</name>
    <dbReference type="NCBI Taxonomy" id="477"/>
    <lineage>
        <taxon>Bacteria</taxon>
        <taxon>Pseudomonadati</taxon>
        <taxon>Pseudomonadota</taxon>
        <taxon>Gammaproteobacteria</taxon>
        <taxon>Moraxellales</taxon>
        <taxon>Moraxellaceae</taxon>
        <taxon>Moraxella</taxon>
    </lineage>
</organism>
<sequence>MKKSNQTPHLYRLIFAQNMRQLRRIKELSQEELAFRANISKTYVCEIENGGRAVSIDLMGQIADALETPLDKLLIEQDLTKIF</sequence>
<evidence type="ECO:0000313" key="3">
    <source>
        <dbReference type="EMBL" id="OBX63144.1"/>
    </source>
</evidence>
<dbReference type="EMBL" id="LZMS01000054">
    <property type="protein sequence ID" value="OBX63144.1"/>
    <property type="molecule type" value="Genomic_DNA"/>
</dbReference>
<dbReference type="GO" id="GO:0003700">
    <property type="term" value="F:DNA-binding transcription factor activity"/>
    <property type="evidence" value="ECO:0007669"/>
    <property type="project" value="TreeGrafter"/>
</dbReference>
<dbReference type="PANTHER" id="PTHR46797">
    <property type="entry name" value="HTH-TYPE TRANSCRIPTIONAL REGULATOR"/>
    <property type="match status" value="1"/>
</dbReference>
<evidence type="ECO:0000259" key="2">
    <source>
        <dbReference type="PROSITE" id="PS50943"/>
    </source>
</evidence>
<dbReference type="PROSITE" id="PS50943">
    <property type="entry name" value="HTH_CROC1"/>
    <property type="match status" value="1"/>
</dbReference>
<evidence type="ECO:0000256" key="1">
    <source>
        <dbReference type="ARBA" id="ARBA00023125"/>
    </source>
</evidence>
<proteinExistence type="predicted"/>
<gene>
    <name evidence="3" type="ORF">A9309_06115</name>
</gene>
<dbReference type="OrthoDB" id="8527218at2"/>
<dbReference type="InterPro" id="IPR001387">
    <property type="entry name" value="Cro/C1-type_HTH"/>
</dbReference>
<dbReference type="GO" id="GO:0003677">
    <property type="term" value="F:DNA binding"/>
    <property type="evidence" value="ECO:0007669"/>
    <property type="project" value="UniProtKB-KW"/>
</dbReference>
<accession>A0A1B8Q2N2</accession>
<dbReference type="CDD" id="cd00093">
    <property type="entry name" value="HTH_XRE"/>
    <property type="match status" value="1"/>
</dbReference>
<dbReference type="PANTHER" id="PTHR46797:SF1">
    <property type="entry name" value="METHYLPHOSPHONATE SYNTHASE"/>
    <property type="match status" value="1"/>
</dbReference>
<keyword evidence="1" id="KW-0238">DNA-binding</keyword>
<name>A0A1B8Q2N2_MORLA</name>
<dbReference type="GO" id="GO:0005829">
    <property type="term" value="C:cytosol"/>
    <property type="evidence" value="ECO:0007669"/>
    <property type="project" value="TreeGrafter"/>
</dbReference>
<dbReference type="InterPro" id="IPR010982">
    <property type="entry name" value="Lambda_DNA-bd_dom_sf"/>
</dbReference>
<dbReference type="InterPro" id="IPR050807">
    <property type="entry name" value="TransReg_Diox_bact_type"/>
</dbReference>
<comment type="caution">
    <text evidence="3">The sequence shown here is derived from an EMBL/GenBank/DDBJ whole genome shotgun (WGS) entry which is preliminary data.</text>
</comment>
<dbReference type="SUPFAM" id="SSF47413">
    <property type="entry name" value="lambda repressor-like DNA-binding domains"/>
    <property type="match status" value="1"/>
</dbReference>
<dbReference type="AlphaFoldDB" id="A0A1B8Q2N2"/>
<evidence type="ECO:0000313" key="4">
    <source>
        <dbReference type="Proteomes" id="UP000092607"/>
    </source>
</evidence>
<reference evidence="3 4" key="1">
    <citation type="submission" date="2016-06" db="EMBL/GenBank/DDBJ databases">
        <title>Draft genome of Moraxella lacunata CCUG 57757A.</title>
        <authorList>
            <person name="Salva-Serra F."/>
            <person name="Engstrom-Jakobsson H."/>
            <person name="Thorell K."/>
            <person name="Gonzales-Siles L."/>
            <person name="Karlsson R."/>
            <person name="Boulund F."/>
            <person name="Engstrand L."/>
            <person name="Kristiansson E."/>
            <person name="Moore E."/>
        </authorList>
    </citation>
    <scope>NUCLEOTIDE SEQUENCE [LARGE SCALE GENOMIC DNA]</scope>
    <source>
        <strain evidence="3 4">CCUG 57757A</strain>
    </source>
</reference>
<dbReference type="SMART" id="SM00530">
    <property type="entry name" value="HTH_XRE"/>
    <property type="match status" value="1"/>
</dbReference>
<feature type="domain" description="HTH cro/C1-type" evidence="2">
    <location>
        <begin position="19"/>
        <end position="73"/>
    </location>
</feature>
<protein>
    <submittedName>
        <fullName evidence="3">Transcriptional regulator</fullName>
    </submittedName>
</protein>
<dbReference type="Gene3D" id="1.10.260.40">
    <property type="entry name" value="lambda repressor-like DNA-binding domains"/>
    <property type="match status" value="1"/>
</dbReference>